<accession>A0A5P8VQL8</accession>
<evidence type="ECO:0000313" key="1">
    <source>
        <dbReference type="EMBL" id="QFS42634.1"/>
    </source>
</evidence>
<proteinExistence type="predicted"/>
<dbReference type="EMBL" id="CP045226">
    <property type="protein sequence ID" value="QFS42634.1"/>
    <property type="molecule type" value="Genomic_DNA"/>
</dbReference>
<protein>
    <submittedName>
        <fullName evidence="1">Uncharacterized protein</fullName>
    </submittedName>
</protein>
<gene>
    <name evidence="1" type="ORF">GXM_00107</name>
</gene>
<evidence type="ECO:0000313" key="2">
    <source>
        <dbReference type="Proteomes" id="UP000326678"/>
    </source>
</evidence>
<name>A0A5P8VQL8_9NOSO</name>
<dbReference type="Proteomes" id="UP000326678">
    <property type="component" value="Chromosome Gxm1"/>
</dbReference>
<sequence length="46" mass="5202">MCLVKLVKSQLLRLKNTAATIIKPKSAKGTQRLGISDKLIFNYELR</sequence>
<organism evidence="1 2">
    <name type="scientific">Nostoc sphaeroides CCNUC1</name>
    <dbReference type="NCBI Taxonomy" id="2653204"/>
    <lineage>
        <taxon>Bacteria</taxon>
        <taxon>Bacillati</taxon>
        <taxon>Cyanobacteriota</taxon>
        <taxon>Cyanophyceae</taxon>
        <taxon>Nostocales</taxon>
        <taxon>Nostocaceae</taxon>
        <taxon>Nostoc</taxon>
    </lineage>
</organism>
<dbReference type="KEGG" id="nsh:GXM_00107"/>
<reference evidence="1 2" key="1">
    <citation type="submission" date="2019-10" db="EMBL/GenBank/DDBJ databases">
        <title>Genomic and transcriptomic insights into the perfect genentic adaptation of a filamentous nitrogen-fixing cyanobacterium to rice fields.</title>
        <authorList>
            <person name="Chen Z."/>
        </authorList>
    </citation>
    <scope>NUCLEOTIDE SEQUENCE [LARGE SCALE GENOMIC DNA]</scope>
    <source>
        <strain evidence="1">CCNUC1</strain>
    </source>
</reference>
<dbReference type="AlphaFoldDB" id="A0A5P8VQL8"/>
<keyword evidence="2" id="KW-1185">Reference proteome</keyword>